<evidence type="ECO:0000313" key="3">
    <source>
        <dbReference type="Proteomes" id="UP000706525"/>
    </source>
</evidence>
<accession>A0ABN7ZE91</accession>
<dbReference type="EMBL" id="CAJZAG010000012">
    <property type="protein sequence ID" value="CAG9183994.1"/>
    <property type="molecule type" value="Genomic_DNA"/>
</dbReference>
<dbReference type="Proteomes" id="UP000706525">
    <property type="component" value="Unassembled WGS sequence"/>
</dbReference>
<sequence>MATRETTAAKMPPAQRQIEGIPEAEWAAVLRLYELAQCDTDHGEVVAAFLLSWWSSSLCGGFPVSDACVD</sequence>
<proteinExistence type="predicted"/>
<comment type="caution">
    <text evidence="2">The sequence shown here is derived from an EMBL/GenBank/DDBJ whole genome shotgun (WGS) entry which is preliminary data.</text>
</comment>
<keyword evidence="3" id="KW-1185">Reference proteome</keyword>
<feature type="domain" description="DUF7673" evidence="1">
    <location>
        <begin position="27"/>
        <end position="68"/>
    </location>
</feature>
<dbReference type="InterPro" id="IPR056090">
    <property type="entry name" value="DUF7673"/>
</dbReference>
<evidence type="ECO:0000259" key="1">
    <source>
        <dbReference type="Pfam" id="PF24720"/>
    </source>
</evidence>
<reference evidence="2 3" key="1">
    <citation type="submission" date="2021-08" db="EMBL/GenBank/DDBJ databases">
        <authorList>
            <person name="Peeters C."/>
        </authorList>
    </citation>
    <scope>NUCLEOTIDE SEQUENCE [LARGE SCALE GENOMIC DNA]</scope>
    <source>
        <strain evidence="2 3">LMG 32289</strain>
    </source>
</reference>
<dbReference type="Pfam" id="PF24720">
    <property type="entry name" value="DUF7673"/>
    <property type="match status" value="1"/>
</dbReference>
<protein>
    <recommendedName>
        <fullName evidence="1">DUF7673 domain-containing protein</fullName>
    </recommendedName>
</protein>
<evidence type="ECO:0000313" key="2">
    <source>
        <dbReference type="EMBL" id="CAG9183994.1"/>
    </source>
</evidence>
<name>A0ABN7ZE91_9BURK</name>
<gene>
    <name evidence="2" type="ORF">LMG32289_05481</name>
</gene>
<organism evidence="2 3">
    <name type="scientific">Cupriavidus pampae</name>
    <dbReference type="NCBI Taxonomy" id="659251"/>
    <lineage>
        <taxon>Bacteria</taxon>
        <taxon>Pseudomonadati</taxon>
        <taxon>Pseudomonadota</taxon>
        <taxon>Betaproteobacteria</taxon>
        <taxon>Burkholderiales</taxon>
        <taxon>Burkholderiaceae</taxon>
        <taxon>Cupriavidus</taxon>
    </lineage>
</organism>